<name>S4VVF7_9VIRU</name>
<reference evidence="2 3" key="1">
    <citation type="journal article" date="2013" name="Science">
        <title>Pandoraviruses: amoeba viruses with genomes up to 2.5 Mb reaching that of parasitic eukaryotes.</title>
        <authorList>
            <person name="Philippe N."/>
            <person name="Legendre M."/>
            <person name="Doutre G."/>
            <person name="Coute Y."/>
            <person name="Poirot O."/>
            <person name="Lescot M."/>
            <person name="Arslan D."/>
            <person name="Seltzer V."/>
            <person name="Bertaux L."/>
            <person name="Bruley C."/>
            <person name="Garin J."/>
            <person name="Claverie J.M."/>
            <person name="Abergel C."/>
        </authorList>
    </citation>
    <scope>NUCLEOTIDE SEQUENCE [LARGE SCALE GENOMIC DNA]</scope>
    <source>
        <strain evidence="2">Melbourne</strain>
    </source>
</reference>
<evidence type="ECO:0000256" key="1">
    <source>
        <dbReference type="SAM" id="MobiDB-lite"/>
    </source>
</evidence>
<evidence type="ECO:0000313" key="2">
    <source>
        <dbReference type="EMBL" id="AGO82071.2"/>
    </source>
</evidence>
<organism evidence="2 3">
    <name type="scientific">Pandoravirus dulcis</name>
    <dbReference type="NCBI Taxonomy" id="1349409"/>
    <lineage>
        <taxon>Viruses</taxon>
        <taxon>Pandoravirus</taxon>
    </lineage>
</organism>
<dbReference type="EMBL" id="KC977570">
    <property type="protein sequence ID" value="AGO82071.2"/>
    <property type="molecule type" value="Genomic_DNA"/>
</dbReference>
<gene>
    <name evidence="2" type="ORF">pdul_cds_151</name>
</gene>
<dbReference type="Proteomes" id="UP000201566">
    <property type="component" value="Segment"/>
</dbReference>
<sequence length="232" mass="24043">MLNYIPLVNFKKSPPMCPVVGVPEGERHKKATPGARSKGQDDGPPARHNNNNARQGAFFSQTLEMQFTNKIGTWALGGIAAGAASTAAVVLGAAWTSADPSFGNAVARAASKIAWPLVILAGGWRLSLLEALRPAGLLPSAVDGVGTQALHWTKGVVSFAATFVALYAVGGLTARALYSGTCTPPQPLDAHAHEDVAFCQRSAEVLSAVVWPFQAVAGCVRRASGSLGQTAQ</sequence>
<dbReference type="KEGG" id="vg:16512004"/>
<dbReference type="RefSeq" id="YP_008318740.2">
    <property type="nucleotide sequence ID" value="NC_021858.1"/>
</dbReference>
<feature type="region of interest" description="Disordered" evidence="1">
    <location>
        <begin position="20"/>
        <end position="53"/>
    </location>
</feature>
<dbReference type="GeneID" id="16512004"/>
<accession>S4VVF7</accession>
<protein>
    <submittedName>
        <fullName evidence="2">Uncharacterized protein</fullName>
    </submittedName>
</protein>
<evidence type="ECO:0000313" key="3">
    <source>
        <dbReference type="Proteomes" id="UP000201566"/>
    </source>
</evidence>
<proteinExistence type="predicted"/>